<gene>
    <name evidence="1" type="ORF">EOD43_04095</name>
</gene>
<evidence type="ECO:0008006" key="3">
    <source>
        <dbReference type="Google" id="ProtNLM"/>
    </source>
</evidence>
<sequence>MALQPECVELHIAYIGAERVRAYRELDPSLGKPILVVFSELSSATQAWAQDQYDIEIWDVDILRERAAQFPELANRFEALTGSVTDEPVPQSAEPITHKLQSELTEHVRDNVLTPTQYEELCMRVFMHLFDPDLYGFAKQASTSDGANRYDFICRIRPGNPFWDGLRADFRTKAILFECKNYEGQISADQVYSTEGYLFVGALRTVCLLISRLPAKDSAIRAAQGAMRESGKLILLLSNEDLIQMLELRSQAGAAENYLDKKIWDFVISLPR</sequence>
<proteinExistence type="predicted"/>
<evidence type="ECO:0000313" key="2">
    <source>
        <dbReference type="Proteomes" id="UP000282971"/>
    </source>
</evidence>
<dbReference type="EMBL" id="SACN01000001">
    <property type="protein sequence ID" value="RVT93087.1"/>
    <property type="molecule type" value="Genomic_DNA"/>
</dbReference>
<dbReference type="RefSeq" id="WP_127741348.1">
    <property type="nucleotide sequence ID" value="NZ_SACN01000001.1"/>
</dbReference>
<dbReference type="AlphaFoldDB" id="A0A437M604"/>
<name>A0A437M604_9SPHN</name>
<keyword evidence="2" id="KW-1185">Reference proteome</keyword>
<dbReference type="OrthoDB" id="6691177at2"/>
<evidence type="ECO:0000313" key="1">
    <source>
        <dbReference type="EMBL" id="RVT93087.1"/>
    </source>
</evidence>
<organism evidence="1 2">
    <name type="scientific">Sphingomonas crocodyli</name>
    <dbReference type="NCBI Taxonomy" id="1979270"/>
    <lineage>
        <taxon>Bacteria</taxon>
        <taxon>Pseudomonadati</taxon>
        <taxon>Pseudomonadota</taxon>
        <taxon>Alphaproteobacteria</taxon>
        <taxon>Sphingomonadales</taxon>
        <taxon>Sphingomonadaceae</taxon>
        <taxon>Sphingomonas</taxon>
    </lineage>
</organism>
<comment type="caution">
    <text evidence="1">The sequence shown here is derived from an EMBL/GenBank/DDBJ whole genome shotgun (WGS) entry which is preliminary data.</text>
</comment>
<accession>A0A437M604</accession>
<protein>
    <recommendedName>
        <fullName evidence="3">Restriction endonuclease type IV Mrr domain-containing protein</fullName>
    </recommendedName>
</protein>
<reference evidence="1 2" key="1">
    <citation type="submission" date="2019-01" db="EMBL/GenBank/DDBJ databases">
        <authorList>
            <person name="Chen W.-M."/>
        </authorList>
    </citation>
    <scope>NUCLEOTIDE SEQUENCE [LARGE SCALE GENOMIC DNA]</scope>
    <source>
        <strain evidence="1 2">CCP-7</strain>
    </source>
</reference>
<dbReference type="Proteomes" id="UP000282971">
    <property type="component" value="Unassembled WGS sequence"/>
</dbReference>